<dbReference type="NCBIfam" id="NF007676">
    <property type="entry name" value="PRK10351.1"/>
    <property type="match status" value="1"/>
</dbReference>
<dbReference type="Gene3D" id="3.90.470.20">
    <property type="entry name" value="4'-phosphopantetheinyl transferase domain"/>
    <property type="match status" value="1"/>
</dbReference>
<evidence type="ECO:0000259" key="3">
    <source>
        <dbReference type="Pfam" id="PF01648"/>
    </source>
</evidence>
<name>D4BBC7_9ENTR</name>
<dbReference type="InterPro" id="IPR037143">
    <property type="entry name" value="4-PPantetheinyl_Trfase_dom_sf"/>
</dbReference>
<dbReference type="Proteomes" id="UP000003880">
    <property type="component" value="Unassembled WGS sequence"/>
</dbReference>
<accession>D4BBC7</accession>
<dbReference type="InterPro" id="IPR008278">
    <property type="entry name" value="4-PPantetheinyl_Trfase_dom"/>
</dbReference>
<reference evidence="4 5" key="1">
    <citation type="submission" date="2010-02" db="EMBL/GenBank/DDBJ databases">
        <authorList>
            <person name="Weinstock G."/>
            <person name="Sodergren E."/>
            <person name="Clifton S."/>
            <person name="Fulton L."/>
            <person name="Fulton B."/>
            <person name="Courtney L."/>
            <person name="Fronick C."/>
            <person name="Harrison M."/>
            <person name="Strong C."/>
            <person name="Farmer C."/>
            <person name="Delahaunty K."/>
            <person name="Markovic C."/>
            <person name="Hall O."/>
            <person name="Minx P."/>
            <person name="Tomlinson C."/>
            <person name="Mitreva M."/>
            <person name="Nelson J."/>
            <person name="Hou S."/>
            <person name="Wollam A."/>
            <person name="Pepin K.H."/>
            <person name="Johnson M."/>
            <person name="Bhonagiri V."/>
            <person name="Zhang X."/>
            <person name="Suruliraj S."/>
            <person name="Warren W."/>
            <person name="Chinwalla A."/>
            <person name="Mardis E.R."/>
            <person name="Wilson R.K."/>
        </authorList>
    </citation>
    <scope>NUCLEOTIDE SEQUENCE [LARGE SCALE GENOMIC DNA]</scope>
    <source>
        <strain evidence="4 5">ATCC 29220</strain>
    </source>
</reference>
<comment type="caution">
    <text evidence="4">The sequence shown here is derived from an EMBL/GenBank/DDBJ whole genome shotgun (WGS) entry which is preliminary data.</text>
</comment>
<dbReference type="HOGENOM" id="CLU_119926_0_0_6"/>
<evidence type="ECO:0000313" key="4">
    <source>
        <dbReference type="EMBL" id="EFE09488.1"/>
    </source>
</evidence>
<gene>
    <name evidence="4" type="ORF">CIT292_07776</name>
</gene>
<dbReference type="RefSeq" id="WP_006685155.1">
    <property type="nucleotide sequence ID" value="NZ_GG730299.1"/>
</dbReference>
<dbReference type="GO" id="GO:0019878">
    <property type="term" value="P:lysine biosynthetic process via aminoadipic acid"/>
    <property type="evidence" value="ECO:0007669"/>
    <property type="project" value="TreeGrafter"/>
</dbReference>
<dbReference type="GO" id="GO:0008897">
    <property type="term" value="F:holo-[acyl-carrier-protein] synthase activity"/>
    <property type="evidence" value="ECO:0007669"/>
    <property type="project" value="InterPro"/>
</dbReference>
<dbReference type="eggNOG" id="COG2091">
    <property type="taxonomic scope" value="Bacteria"/>
</dbReference>
<protein>
    <submittedName>
        <fullName evidence="4">4'-phosphopantetheinyl transferase family protein</fullName>
    </submittedName>
</protein>
<sequence>MYSITLGRVSVLSQHRLPPTLYDQAPQGVRRAEWLAGRALLVHTFTDLPEMIYGIRGKPAFLAGSPYFFNLSHSGDYIALLLSDEGDVGCDIEVCRPLARWRALANTLFCQEERRALDQYPPEHQLAAFWHLWTRKEAIIKQSGGSITQLPEINSLQTIDNIWVNHLQFGELCLAVCTPTPFSLAENIINDIT</sequence>
<keyword evidence="2 4" id="KW-0808">Transferase</keyword>
<dbReference type="InterPro" id="IPR050559">
    <property type="entry name" value="P-Pant_transferase_sf"/>
</dbReference>
<feature type="domain" description="4'-phosphopantetheinyl transferase" evidence="3">
    <location>
        <begin position="88"/>
        <end position="160"/>
    </location>
</feature>
<dbReference type="GO" id="GO:0000287">
    <property type="term" value="F:magnesium ion binding"/>
    <property type="evidence" value="ECO:0007669"/>
    <property type="project" value="InterPro"/>
</dbReference>
<organism evidence="4 5">
    <name type="scientific">Citrobacter youngae ATCC 29220</name>
    <dbReference type="NCBI Taxonomy" id="500640"/>
    <lineage>
        <taxon>Bacteria</taxon>
        <taxon>Pseudomonadati</taxon>
        <taxon>Pseudomonadota</taxon>
        <taxon>Gammaproteobacteria</taxon>
        <taxon>Enterobacterales</taxon>
        <taxon>Enterobacteriaceae</taxon>
        <taxon>Citrobacter</taxon>
        <taxon>Citrobacter freundii complex</taxon>
    </lineage>
</organism>
<dbReference type="PANTHER" id="PTHR12215">
    <property type="entry name" value="PHOSPHOPANTETHEINE TRANSFERASE"/>
    <property type="match status" value="1"/>
</dbReference>
<dbReference type="Pfam" id="PF01648">
    <property type="entry name" value="ACPS"/>
    <property type="match status" value="1"/>
</dbReference>
<evidence type="ECO:0000313" key="5">
    <source>
        <dbReference type="Proteomes" id="UP000003880"/>
    </source>
</evidence>
<dbReference type="SUPFAM" id="SSF56214">
    <property type="entry name" value="4'-phosphopantetheinyl transferase"/>
    <property type="match status" value="2"/>
</dbReference>
<comment type="similarity">
    <text evidence="1">Belongs to the P-Pant transferase superfamily. Gsp/Sfp/HetI/AcpT family.</text>
</comment>
<dbReference type="PANTHER" id="PTHR12215:SF10">
    <property type="entry name" value="L-AMINOADIPATE-SEMIALDEHYDE DEHYDROGENASE-PHOSPHOPANTETHEINYL TRANSFERASE"/>
    <property type="match status" value="1"/>
</dbReference>
<dbReference type="EMBL" id="ABWL02000006">
    <property type="protein sequence ID" value="EFE09488.1"/>
    <property type="molecule type" value="Genomic_DNA"/>
</dbReference>
<dbReference type="GO" id="GO:0005829">
    <property type="term" value="C:cytosol"/>
    <property type="evidence" value="ECO:0007669"/>
    <property type="project" value="TreeGrafter"/>
</dbReference>
<evidence type="ECO:0000256" key="1">
    <source>
        <dbReference type="ARBA" id="ARBA00010990"/>
    </source>
</evidence>
<evidence type="ECO:0000256" key="2">
    <source>
        <dbReference type="ARBA" id="ARBA00022679"/>
    </source>
</evidence>
<dbReference type="AlphaFoldDB" id="D4BBC7"/>
<proteinExistence type="inferred from homology"/>